<protein>
    <submittedName>
        <fullName evidence="2">Uncharacterized protein</fullName>
    </submittedName>
</protein>
<dbReference type="Ensembl" id="ENSRBIT00000040529.1">
    <property type="protein sequence ID" value="ENSRBIP00000016681.1"/>
    <property type="gene ID" value="ENSRBIG00000032361.1"/>
</dbReference>
<evidence type="ECO:0000313" key="3">
    <source>
        <dbReference type="Proteomes" id="UP000233180"/>
    </source>
</evidence>
<organism evidence="2 3">
    <name type="scientific">Rhinopithecus bieti</name>
    <name type="common">Black snub-nosed monkey</name>
    <name type="synonym">Pygathrix bieti</name>
    <dbReference type="NCBI Taxonomy" id="61621"/>
    <lineage>
        <taxon>Eukaryota</taxon>
        <taxon>Metazoa</taxon>
        <taxon>Chordata</taxon>
        <taxon>Craniata</taxon>
        <taxon>Vertebrata</taxon>
        <taxon>Euteleostomi</taxon>
        <taxon>Mammalia</taxon>
        <taxon>Eutheria</taxon>
        <taxon>Euarchontoglires</taxon>
        <taxon>Primates</taxon>
        <taxon>Haplorrhini</taxon>
        <taxon>Catarrhini</taxon>
        <taxon>Cercopithecidae</taxon>
        <taxon>Colobinae</taxon>
        <taxon>Rhinopithecus</taxon>
    </lineage>
</organism>
<dbReference type="OMA" id="PGCRSQV"/>
<reference evidence="2" key="2">
    <citation type="submission" date="2025-08" db="UniProtKB">
        <authorList>
            <consortium name="Ensembl"/>
        </authorList>
    </citation>
    <scope>IDENTIFICATION</scope>
</reference>
<reference evidence="2" key="3">
    <citation type="submission" date="2025-09" db="UniProtKB">
        <authorList>
            <consortium name="Ensembl"/>
        </authorList>
    </citation>
    <scope>IDENTIFICATION</scope>
</reference>
<dbReference type="GeneTree" id="ENSGT00860000135868"/>
<dbReference type="AlphaFoldDB" id="A0A2K6KZH5"/>
<evidence type="ECO:0000256" key="1">
    <source>
        <dbReference type="SAM" id="MobiDB-lite"/>
    </source>
</evidence>
<feature type="region of interest" description="Disordered" evidence="1">
    <location>
        <begin position="30"/>
        <end position="132"/>
    </location>
</feature>
<dbReference type="Proteomes" id="UP000233180">
    <property type="component" value="Unassembled WGS sequence"/>
</dbReference>
<proteinExistence type="predicted"/>
<sequence>MKEPVVPQPSRATIFKMKIVMITVLTAKSQEGAGRGRGRWTERSLPGCRSQVLKTVTPPGTGNEGLTLDTRGGSSRKNNKEPLRVSPKLPAVGTSCPITHLATPPAHLHSVEEVTHHSRPSRPSGQENGAKK</sequence>
<feature type="compositionally biased region" description="Polar residues" evidence="1">
    <location>
        <begin position="121"/>
        <end position="132"/>
    </location>
</feature>
<accession>A0A2K6KZH5</accession>
<keyword evidence="3" id="KW-1185">Reference proteome</keyword>
<name>A0A2K6KZH5_RHIBE</name>
<evidence type="ECO:0000313" key="2">
    <source>
        <dbReference type="Ensembl" id="ENSRBIP00000016681.1"/>
    </source>
</evidence>
<reference evidence="2 3" key="1">
    <citation type="submission" date="2016-06" db="EMBL/GenBank/DDBJ databases">
        <title>Genome of Rhinopithecus bieti.</title>
        <authorList>
            <person name="Wu"/>
            <person name="C.-I. and Zhang"/>
            <person name="Y."/>
        </authorList>
    </citation>
    <scope>NUCLEOTIDE SEQUENCE</scope>
</reference>